<comment type="function">
    <text evidence="2">Antitoxin component of a type II toxin-antitoxin (TA) system.</text>
</comment>
<organism evidence="3 4">
    <name type="scientific">Actinomyces slackii</name>
    <dbReference type="NCBI Taxonomy" id="52774"/>
    <lineage>
        <taxon>Bacteria</taxon>
        <taxon>Bacillati</taxon>
        <taxon>Actinomycetota</taxon>
        <taxon>Actinomycetes</taxon>
        <taxon>Actinomycetales</taxon>
        <taxon>Actinomycetaceae</taxon>
        <taxon>Actinomyces</taxon>
    </lineage>
</organism>
<evidence type="ECO:0000313" key="4">
    <source>
        <dbReference type="Proteomes" id="UP000276899"/>
    </source>
</evidence>
<dbReference type="RefSeq" id="WP_026426863.1">
    <property type="nucleotide sequence ID" value="NZ_CBCRWE010000010.1"/>
</dbReference>
<evidence type="ECO:0000256" key="1">
    <source>
        <dbReference type="ARBA" id="ARBA00009981"/>
    </source>
</evidence>
<dbReference type="InterPro" id="IPR051416">
    <property type="entry name" value="phD-YefM_TA_antitoxins"/>
</dbReference>
<proteinExistence type="inferred from homology"/>
<name>A0A3S4UNA4_9ACTO</name>
<accession>A0A3S4UNA4</accession>
<sequence length="61" mass="6605">MTKQYNVTEAKARLSDLLKRVERGEEVMIARAGKPVARLLGTAGRGIGRDALDRPLGLGDI</sequence>
<dbReference type="InterPro" id="IPR036165">
    <property type="entry name" value="YefM-like_sf"/>
</dbReference>
<dbReference type="KEGG" id="asla:NCTC11923_01146"/>
<dbReference type="Proteomes" id="UP000276899">
    <property type="component" value="Chromosome"/>
</dbReference>
<dbReference type="EMBL" id="LR134363">
    <property type="protein sequence ID" value="VEG74512.1"/>
    <property type="molecule type" value="Genomic_DNA"/>
</dbReference>
<dbReference type="Gene3D" id="3.40.1620.10">
    <property type="entry name" value="YefM-like domain"/>
    <property type="match status" value="1"/>
</dbReference>
<keyword evidence="4" id="KW-1185">Reference proteome</keyword>
<dbReference type="STRING" id="1278298.GCA_000428685_01734"/>
<evidence type="ECO:0000256" key="2">
    <source>
        <dbReference type="RuleBase" id="RU362080"/>
    </source>
</evidence>
<dbReference type="AlphaFoldDB" id="A0A3S4UNA4"/>
<dbReference type="PANTHER" id="PTHR35377">
    <property type="entry name" value="ANTITOXIN VAPB49-RELATED-RELATED"/>
    <property type="match status" value="1"/>
</dbReference>
<reference evidence="3 4" key="1">
    <citation type="submission" date="2018-12" db="EMBL/GenBank/DDBJ databases">
        <authorList>
            <consortium name="Pathogen Informatics"/>
        </authorList>
    </citation>
    <scope>NUCLEOTIDE SEQUENCE [LARGE SCALE GENOMIC DNA]</scope>
    <source>
        <strain evidence="3 4">NCTC11923</strain>
    </source>
</reference>
<protein>
    <recommendedName>
        <fullName evidence="2">Antitoxin</fullName>
    </recommendedName>
</protein>
<dbReference type="SUPFAM" id="SSF143120">
    <property type="entry name" value="YefM-like"/>
    <property type="match status" value="1"/>
</dbReference>
<dbReference type="Pfam" id="PF02604">
    <property type="entry name" value="PhdYeFM_antitox"/>
    <property type="match status" value="1"/>
</dbReference>
<dbReference type="NCBIfam" id="TIGR01552">
    <property type="entry name" value="phd_fam"/>
    <property type="match status" value="1"/>
</dbReference>
<gene>
    <name evidence="3" type="ORF">NCTC11923_01146</name>
</gene>
<dbReference type="InterPro" id="IPR006442">
    <property type="entry name" value="Antitoxin_Phd/YefM"/>
</dbReference>
<evidence type="ECO:0000313" key="3">
    <source>
        <dbReference type="EMBL" id="VEG74512.1"/>
    </source>
</evidence>
<comment type="similarity">
    <text evidence="1 2">Belongs to the phD/YefM antitoxin family.</text>
</comment>